<feature type="domain" description="Glycosyltransferase 2-like" evidence="1">
    <location>
        <begin position="4"/>
        <end position="165"/>
    </location>
</feature>
<accession>A0A1T5K5I8</accession>
<dbReference type="OrthoDB" id="2902148at2"/>
<name>A0A1T5K5I8_9FIRM</name>
<dbReference type="STRING" id="36842.SAMN02194393_01623"/>
<evidence type="ECO:0000313" key="3">
    <source>
        <dbReference type="Proteomes" id="UP000190285"/>
    </source>
</evidence>
<dbReference type="InterPro" id="IPR029044">
    <property type="entry name" value="Nucleotide-diphossugar_trans"/>
</dbReference>
<keyword evidence="3" id="KW-1185">Reference proteome</keyword>
<proteinExistence type="predicted"/>
<dbReference type="CDD" id="cd00761">
    <property type="entry name" value="Glyco_tranf_GTA_type"/>
    <property type="match status" value="1"/>
</dbReference>
<dbReference type="AlphaFoldDB" id="A0A1T5K5I8"/>
<dbReference type="EMBL" id="FUZT01000003">
    <property type="protein sequence ID" value="SKC58718.1"/>
    <property type="molecule type" value="Genomic_DNA"/>
</dbReference>
<reference evidence="2 3" key="1">
    <citation type="submission" date="2017-02" db="EMBL/GenBank/DDBJ databases">
        <authorList>
            <person name="Peterson S.W."/>
        </authorList>
    </citation>
    <scope>NUCLEOTIDE SEQUENCE [LARGE SCALE GENOMIC DNA]</scope>
    <source>
        <strain evidence="2 3">M1</strain>
    </source>
</reference>
<evidence type="ECO:0000259" key="1">
    <source>
        <dbReference type="Pfam" id="PF00535"/>
    </source>
</evidence>
<keyword evidence="2" id="KW-0808">Transferase</keyword>
<dbReference type="InterPro" id="IPR001173">
    <property type="entry name" value="Glyco_trans_2-like"/>
</dbReference>
<dbReference type="Pfam" id="PF00535">
    <property type="entry name" value="Glycos_transf_2"/>
    <property type="match status" value="1"/>
</dbReference>
<evidence type="ECO:0000313" key="2">
    <source>
        <dbReference type="EMBL" id="SKC58718.1"/>
    </source>
</evidence>
<dbReference type="SUPFAM" id="SSF53448">
    <property type="entry name" value="Nucleotide-diphospho-sugar transferases"/>
    <property type="match status" value="1"/>
</dbReference>
<organism evidence="2 3">
    <name type="scientific">Maledivibacter halophilus</name>
    <dbReference type="NCBI Taxonomy" id="36842"/>
    <lineage>
        <taxon>Bacteria</taxon>
        <taxon>Bacillati</taxon>
        <taxon>Bacillota</taxon>
        <taxon>Clostridia</taxon>
        <taxon>Peptostreptococcales</taxon>
        <taxon>Caminicellaceae</taxon>
        <taxon>Maledivibacter</taxon>
    </lineage>
</organism>
<dbReference type="RefSeq" id="WP_079490725.1">
    <property type="nucleotide sequence ID" value="NZ_FUZT01000003.1"/>
</dbReference>
<gene>
    <name evidence="2" type="ORF">SAMN02194393_01623</name>
</gene>
<dbReference type="GO" id="GO:0016740">
    <property type="term" value="F:transferase activity"/>
    <property type="evidence" value="ECO:0007669"/>
    <property type="project" value="UniProtKB-KW"/>
</dbReference>
<sequence>MIYAVVPAKDEGDGIDKTLDMLIKTDVDKILILINGSTDNTLEKVSNINSNKIIVNYFNKPLGLDIPRAIGALFAYKDGAESCVFVDGDMTGDIEDNINEIIYDLSFNNIDMALTDCYHEIQNNSNMAKILLAFRRQLNMELGLFEKIGYAIPSHGPHGVSRRFIDKVGFESFAMPPVSLALAAKNNLNIKVSTIIPNHMLKSTIKDEYHACQIAKTIIGDCIEASLTYQCNPSKRGFDGMEFLGYHKSRRFDILKYLIEDDFK</sequence>
<dbReference type="Proteomes" id="UP000190285">
    <property type="component" value="Unassembled WGS sequence"/>
</dbReference>
<dbReference type="Gene3D" id="3.90.550.10">
    <property type="entry name" value="Spore Coat Polysaccharide Biosynthesis Protein SpsA, Chain A"/>
    <property type="match status" value="1"/>
</dbReference>
<protein>
    <submittedName>
        <fullName evidence="2">Glycosyltransferases involved in cell wall biogenesis</fullName>
    </submittedName>
</protein>